<organism evidence="2 3">
    <name type="scientific">Phytophthora oleae</name>
    <dbReference type="NCBI Taxonomy" id="2107226"/>
    <lineage>
        <taxon>Eukaryota</taxon>
        <taxon>Sar</taxon>
        <taxon>Stramenopiles</taxon>
        <taxon>Oomycota</taxon>
        <taxon>Peronosporomycetes</taxon>
        <taxon>Peronosporales</taxon>
        <taxon>Peronosporaceae</taxon>
        <taxon>Phytophthora</taxon>
    </lineage>
</organism>
<dbReference type="Proteomes" id="UP001632037">
    <property type="component" value="Unassembled WGS sequence"/>
</dbReference>
<dbReference type="AlphaFoldDB" id="A0ABD3G3W9"/>
<sequence>MVDDVVEAPYCVVCRRSSACKWRKHVFSRGHQQAAQQFLLHHVSRLQTLLDTATASSGSSDCWRCVFCDAALATGDALTHLGSETHRKQVETFCRHHRCDASRQTRPQLWLNAAQHQELETALEKRETKQEKHETVDRTGRDRETFLSSAALRLQEVASDRRRIVENPVEMKQEELLGPLVAAGAKRYKTVSSAEGVLQNPLGRHEGKRVWGGGIVKLRKHEWIPWTIDQLVKEEQADQPETQQTRADYSPFAHRVTELAQGEGLSSIASVSWGSSVGNVHTAAVPPWMVQTEEEYKRCNRREQAAPPPPIPSTNKAEGKRRDIFSEVQAKSEYGPDWLPNFGGVWQEGPRSKTKKTFRKTTNANSSRKRAPDKTTETSSSLLNVLAPAHVLPPVPQFSTLGVPAISQREETTVMPAEETTSKASNPLDAKKQLLLAQKERLRAKMAARRRK</sequence>
<evidence type="ECO:0000313" key="3">
    <source>
        <dbReference type="Proteomes" id="UP001632037"/>
    </source>
</evidence>
<feature type="region of interest" description="Disordered" evidence="1">
    <location>
        <begin position="409"/>
        <end position="430"/>
    </location>
</feature>
<keyword evidence="3" id="KW-1185">Reference proteome</keyword>
<dbReference type="PANTHER" id="PTHR31198">
    <property type="entry name" value="COILED-COIL DOMAIN-CONTAINING PROTEIN 84"/>
    <property type="match status" value="1"/>
</dbReference>
<feature type="region of interest" description="Disordered" evidence="1">
    <location>
        <begin position="295"/>
        <end position="321"/>
    </location>
</feature>
<feature type="compositionally biased region" description="Basic and acidic residues" evidence="1">
    <location>
        <begin position="295"/>
        <end position="304"/>
    </location>
</feature>
<accession>A0ABD3G3W9</accession>
<dbReference type="EMBL" id="JBIMZQ010000003">
    <property type="protein sequence ID" value="KAL3672907.1"/>
    <property type="molecule type" value="Genomic_DNA"/>
</dbReference>
<comment type="caution">
    <text evidence="2">The sequence shown here is derived from an EMBL/GenBank/DDBJ whole genome shotgun (WGS) entry which is preliminary data.</text>
</comment>
<dbReference type="PANTHER" id="PTHR31198:SF1">
    <property type="entry name" value="CENTROSOMAL AT-AC SPLICING FACTOR"/>
    <property type="match status" value="1"/>
</dbReference>
<feature type="region of interest" description="Disordered" evidence="1">
    <location>
        <begin position="339"/>
        <end position="380"/>
    </location>
</feature>
<evidence type="ECO:0000313" key="2">
    <source>
        <dbReference type="EMBL" id="KAL3672907.1"/>
    </source>
</evidence>
<reference evidence="2 3" key="1">
    <citation type="submission" date="2024-09" db="EMBL/GenBank/DDBJ databases">
        <title>Genome sequencing and assembly of Phytophthora oleae, isolate VK10A, causative agent of rot of olive drupes.</title>
        <authorList>
            <person name="Conti Taguali S."/>
            <person name="Riolo M."/>
            <person name="La Spada F."/>
            <person name="Cacciola S.O."/>
            <person name="Dionisio G."/>
        </authorList>
    </citation>
    <scope>NUCLEOTIDE SEQUENCE [LARGE SCALE GENOMIC DNA]</scope>
    <source>
        <strain evidence="2 3">VK10A</strain>
    </source>
</reference>
<dbReference type="Pfam" id="PF14968">
    <property type="entry name" value="CCDC84"/>
    <property type="match status" value="1"/>
</dbReference>
<dbReference type="InterPro" id="IPR028015">
    <property type="entry name" value="CCDC84-like"/>
</dbReference>
<evidence type="ECO:0000256" key="1">
    <source>
        <dbReference type="SAM" id="MobiDB-lite"/>
    </source>
</evidence>
<proteinExistence type="predicted"/>
<protein>
    <recommendedName>
        <fullName evidence="4">Coiled-coil domain-containing protein 84</fullName>
    </recommendedName>
</protein>
<name>A0ABD3G3W9_9STRA</name>
<gene>
    <name evidence="2" type="ORF">V7S43_002210</name>
</gene>
<evidence type="ECO:0008006" key="4">
    <source>
        <dbReference type="Google" id="ProtNLM"/>
    </source>
</evidence>